<evidence type="ECO:0008006" key="2">
    <source>
        <dbReference type="Google" id="ProtNLM"/>
    </source>
</evidence>
<organism evidence="1">
    <name type="scientific">marine sediment metagenome</name>
    <dbReference type="NCBI Taxonomy" id="412755"/>
    <lineage>
        <taxon>unclassified sequences</taxon>
        <taxon>metagenomes</taxon>
        <taxon>ecological metagenomes</taxon>
    </lineage>
</organism>
<gene>
    <name evidence="1" type="ORF">S01H1_46579</name>
</gene>
<feature type="non-terminal residue" evidence="1">
    <location>
        <position position="130"/>
    </location>
</feature>
<evidence type="ECO:0000313" key="1">
    <source>
        <dbReference type="EMBL" id="GAG09075.1"/>
    </source>
</evidence>
<proteinExistence type="predicted"/>
<accession>X0UTM5</accession>
<sequence length="130" mass="14859">MGLAAGVARWEDETIIDEIKTHLCDCATVNRPVVFRSKTPDRVVQELWGMLIAYNAVRKTMDEAAQRKELDPRRVSFTSATERVREATYGMMRLPTARLSARYEKMLAAIARVVVPKRPGRRFPRAVKIK</sequence>
<name>X0UTM5_9ZZZZ</name>
<protein>
    <recommendedName>
        <fullName evidence="2">Transposase IS4-like domain-containing protein</fullName>
    </recommendedName>
</protein>
<dbReference type="EMBL" id="BARS01029833">
    <property type="protein sequence ID" value="GAG09075.1"/>
    <property type="molecule type" value="Genomic_DNA"/>
</dbReference>
<comment type="caution">
    <text evidence="1">The sequence shown here is derived from an EMBL/GenBank/DDBJ whole genome shotgun (WGS) entry which is preliminary data.</text>
</comment>
<dbReference type="AlphaFoldDB" id="X0UTM5"/>
<reference evidence="1" key="1">
    <citation type="journal article" date="2014" name="Front. Microbiol.">
        <title>High frequency of phylogenetically diverse reductive dehalogenase-homologous genes in deep subseafloor sedimentary metagenomes.</title>
        <authorList>
            <person name="Kawai M."/>
            <person name="Futagami T."/>
            <person name="Toyoda A."/>
            <person name="Takaki Y."/>
            <person name="Nishi S."/>
            <person name="Hori S."/>
            <person name="Arai W."/>
            <person name="Tsubouchi T."/>
            <person name="Morono Y."/>
            <person name="Uchiyama I."/>
            <person name="Ito T."/>
            <person name="Fujiyama A."/>
            <person name="Inagaki F."/>
            <person name="Takami H."/>
        </authorList>
    </citation>
    <scope>NUCLEOTIDE SEQUENCE</scope>
    <source>
        <strain evidence="1">Expedition CK06-06</strain>
    </source>
</reference>